<sequence>MKLSFSAEDESFRTEVADWLADNLTGEFAKLKFRGGPGDEHSFPEERKRWEQKLAEGGWTCVGWPQEHGGRGCSIEQQVIFFEEYARAGAPGRVGHIGEGLAGPTIIAFGTPAQQAKYLPGILSGSELWCQGYSEPGAGSDLANVKTKARFDTERNKWIINGQKVWTSLAHESDYCFVIARTDPDSVAHKGLGFFLVKMDQPGVEVRPIEQITGTSEFNEVFFDDAECEADDIVGAPGDGWKVAMGLLGFERGVSTLGQQMQFQNELDEVIRVAKANGRDRDPAIRQRIAQAHAELKIMRYNSLRMLSGQSGSDGSLQGEALIYKLFWSTWHRTLGELAIDVCGQEGQLLEAAPYELTRLQSLFLFVRSDTIYGGSNQIQRNIIAERGLEMPREPKWR</sequence>
<dbReference type="InterPro" id="IPR009100">
    <property type="entry name" value="AcylCoA_DH/oxidase_NM_dom_sf"/>
</dbReference>
<evidence type="ECO:0000259" key="9">
    <source>
        <dbReference type="Pfam" id="PF02771"/>
    </source>
</evidence>
<feature type="domain" description="Acyl-CoA dehydrogenase/oxidase C-terminal" evidence="7">
    <location>
        <begin position="238"/>
        <end position="388"/>
    </location>
</feature>
<evidence type="ECO:0000256" key="5">
    <source>
        <dbReference type="ARBA" id="ARBA00023002"/>
    </source>
</evidence>
<evidence type="ECO:0000313" key="11">
    <source>
        <dbReference type="Proteomes" id="UP001159257"/>
    </source>
</evidence>
<evidence type="ECO:0000256" key="1">
    <source>
        <dbReference type="ARBA" id="ARBA00001974"/>
    </source>
</evidence>
<comment type="caution">
    <text evidence="10">The sequence shown here is derived from an EMBL/GenBank/DDBJ whole genome shotgun (WGS) entry which is preliminary data.</text>
</comment>
<dbReference type="Proteomes" id="UP001159257">
    <property type="component" value="Unassembled WGS sequence"/>
</dbReference>
<dbReference type="InterPro" id="IPR046373">
    <property type="entry name" value="Acyl-CoA_Oxase/DH_mid-dom_sf"/>
</dbReference>
<evidence type="ECO:0000256" key="3">
    <source>
        <dbReference type="ARBA" id="ARBA00022630"/>
    </source>
</evidence>
<keyword evidence="11" id="KW-1185">Reference proteome</keyword>
<dbReference type="InterPro" id="IPR036250">
    <property type="entry name" value="AcylCo_DH-like_C"/>
</dbReference>
<name>A0ABY1S499_9GAMM</name>
<evidence type="ECO:0000256" key="4">
    <source>
        <dbReference type="ARBA" id="ARBA00022827"/>
    </source>
</evidence>
<dbReference type="InterPro" id="IPR037069">
    <property type="entry name" value="AcylCoA_DH/ox_N_sf"/>
</dbReference>
<reference evidence="10 11" key="1">
    <citation type="submission" date="2017-05" db="EMBL/GenBank/DDBJ databases">
        <authorList>
            <person name="Varghese N."/>
            <person name="Submissions S."/>
        </authorList>
    </citation>
    <scope>NUCLEOTIDE SEQUENCE [LARGE SCALE GENOMIC DNA]</scope>
    <source>
        <strain evidence="10 11">CGMCC 1.7287</strain>
    </source>
</reference>
<dbReference type="Gene3D" id="2.40.110.10">
    <property type="entry name" value="Butyryl-CoA Dehydrogenase, subunit A, domain 2"/>
    <property type="match status" value="1"/>
</dbReference>
<dbReference type="SUPFAM" id="SSF47203">
    <property type="entry name" value="Acyl-CoA dehydrogenase C-terminal domain-like"/>
    <property type="match status" value="1"/>
</dbReference>
<comment type="similarity">
    <text evidence="2 6">Belongs to the acyl-CoA dehydrogenase family.</text>
</comment>
<evidence type="ECO:0000256" key="6">
    <source>
        <dbReference type="RuleBase" id="RU362125"/>
    </source>
</evidence>
<accession>A0ABY1S499</accession>
<keyword evidence="5 6" id="KW-0560">Oxidoreductase</keyword>
<keyword evidence="4 6" id="KW-0274">FAD</keyword>
<dbReference type="Pfam" id="PF00441">
    <property type="entry name" value="Acyl-CoA_dh_1"/>
    <property type="match status" value="1"/>
</dbReference>
<dbReference type="SUPFAM" id="SSF56645">
    <property type="entry name" value="Acyl-CoA dehydrogenase NM domain-like"/>
    <property type="match status" value="1"/>
</dbReference>
<proteinExistence type="inferred from homology"/>
<dbReference type="Gene3D" id="1.20.140.10">
    <property type="entry name" value="Butyryl-CoA Dehydrogenase, subunit A, domain 3"/>
    <property type="match status" value="1"/>
</dbReference>
<comment type="cofactor">
    <cofactor evidence="1 6">
        <name>FAD</name>
        <dbReference type="ChEBI" id="CHEBI:57692"/>
    </cofactor>
</comment>
<evidence type="ECO:0000313" key="10">
    <source>
        <dbReference type="EMBL" id="SMR78363.1"/>
    </source>
</evidence>
<dbReference type="Pfam" id="PF02771">
    <property type="entry name" value="Acyl-CoA_dh_N"/>
    <property type="match status" value="1"/>
</dbReference>
<dbReference type="Gene3D" id="1.10.540.10">
    <property type="entry name" value="Acyl-CoA dehydrogenase/oxidase, N-terminal domain"/>
    <property type="match status" value="1"/>
</dbReference>
<organism evidence="10 11">
    <name type="scientific">Marinobacterium sediminicola</name>
    <dbReference type="NCBI Taxonomy" id="518898"/>
    <lineage>
        <taxon>Bacteria</taxon>
        <taxon>Pseudomonadati</taxon>
        <taxon>Pseudomonadota</taxon>
        <taxon>Gammaproteobacteria</taxon>
        <taxon>Oceanospirillales</taxon>
        <taxon>Oceanospirillaceae</taxon>
        <taxon>Marinobacterium</taxon>
    </lineage>
</organism>
<dbReference type="PANTHER" id="PTHR43292">
    <property type="entry name" value="ACYL-COA DEHYDROGENASE"/>
    <property type="match status" value="1"/>
</dbReference>
<dbReference type="InterPro" id="IPR052161">
    <property type="entry name" value="Mycobact_Acyl-CoA_DH"/>
</dbReference>
<evidence type="ECO:0000256" key="2">
    <source>
        <dbReference type="ARBA" id="ARBA00009347"/>
    </source>
</evidence>
<dbReference type="InterPro" id="IPR009075">
    <property type="entry name" value="AcylCo_DH/oxidase_C"/>
</dbReference>
<dbReference type="InterPro" id="IPR006091">
    <property type="entry name" value="Acyl-CoA_Oxase/DH_mid-dom"/>
</dbReference>
<dbReference type="Pfam" id="PF02770">
    <property type="entry name" value="Acyl-CoA_dh_M"/>
    <property type="match status" value="1"/>
</dbReference>
<dbReference type="EMBL" id="FXWV01000021">
    <property type="protein sequence ID" value="SMR78363.1"/>
    <property type="molecule type" value="Genomic_DNA"/>
</dbReference>
<evidence type="ECO:0000259" key="7">
    <source>
        <dbReference type="Pfam" id="PF00441"/>
    </source>
</evidence>
<dbReference type="InterPro" id="IPR013786">
    <property type="entry name" value="AcylCoA_DH/ox_N"/>
</dbReference>
<protein>
    <submittedName>
        <fullName evidence="10">Acyl-CoA dehydrogenase</fullName>
    </submittedName>
</protein>
<feature type="domain" description="Acyl-CoA oxidase/dehydrogenase middle" evidence="8">
    <location>
        <begin position="130"/>
        <end position="225"/>
    </location>
</feature>
<evidence type="ECO:0000259" key="8">
    <source>
        <dbReference type="Pfam" id="PF02770"/>
    </source>
</evidence>
<gene>
    <name evidence="10" type="ORF">SAMN04487964_12129</name>
</gene>
<keyword evidence="3 6" id="KW-0285">Flavoprotein</keyword>
<feature type="domain" description="Acyl-CoA dehydrogenase/oxidase N-terminal" evidence="9">
    <location>
        <begin position="7"/>
        <end position="125"/>
    </location>
</feature>
<dbReference type="RefSeq" id="WP_239041743.1">
    <property type="nucleotide sequence ID" value="NZ_BAAAEY010000018.1"/>
</dbReference>
<dbReference type="PANTHER" id="PTHR43292:SF3">
    <property type="entry name" value="ACYL-COA DEHYDROGENASE FADE29"/>
    <property type="match status" value="1"/>
</dbReference>